<evidence type="ECO:0000313" key="2">
    <source>
        <dbReference type="EMBL" id="TCZ57250.1"/>
    </source>
</evidence>
<proteinExistence type="predicted"/>
<reference evidence="2 3" key="1">
    <citation type="submission" date="2019-03" db="EMBL/GenBank/DDBJ databases">
        <title>Paracraurococcus aquatilis NE82 genome sequence.</title>
        <authorList>
            <person name="Zhao Y."/>
            <person name="Du Z."/>
        </authorList>
    </citation>
    <scope>NUCLEOTIDE SEQUENCE [LARGE SCALE GENOMIC DNA]</scope>
    <source>
        <strain evidence="2 3">NE82</strain>
    </source>
</reference>
<dbReference type="RefSeq" id="WP_132292610.1">
    <property type="nucleotide sequence ID" value="NZ_SKBM01000019.1"/>
</dbReference>
<organism evidence="2 3">
    <name type="scientific">Roseicella aquatilis</name>
    <dbReference type="NCBI Taxonomy" id="2527868"/>
    <lineage>
        <taxon>Bacteria</taxon>
        <taxon>Pseudomonadati</taxon>
        <taxon>Pseudomonadota</taxon>
        <taxon>Alphaproteobacteria</taxon>
        <taxon>Acetobacterales</taxon>
        <taxon>Roseomonadaceae</taxon>
        <taxon>Roseicella</taxon>
    </lineage>
</organism>
<sequence length="351" mass="36054">MASQLATREAAPLDLMLEEGRGAQRLPEGWLVGWDCDIGGPPGQPLRVELVALHPAFGIALLGHATWVEEAEARLRQRLAEARFGALFGGHLPILNGTIEPAELPRLVPILVEAFGHLPPLDLIGGDAWVSVVTRLVVPAGGGWTDNLAGLPPAVAASRAEAERTAWHSEPAAVLPLRRTAEPPPEAAEPVQDAPQPASRSRWPWALCAMASLATLLLLLELSYSGGDPAPGAAAVAEAVETPPVPVVAAGPVPEAETAVAMAAGADAAPPPASSAPAGPAPVAVAPAPVAPPVAPLVTAPRTNTAPPRLVRASRAQAVRQVQARPAKAKQAAKPAATNRRETAKRGHARG</sequence>
<evidence type="ECO:0000313" key="3">
    <source>
        <dbReference type="Proteomes" id="UP000295023"/>
    </source>
</evidence>
<dbReference type="OrthoDB" id="7282144at2"/>
<name>A0A4R4DBP4_9PROT</name>
<keyword evidence="3" id="KW-1185">Reference proteome</keyword>
<feature type="region of interest" description="Disordered" evidence="1">
    <location>
        <begin position="315"/>
        <end position="351"/>
    </location>
</feature>
<gene>
    <name evidence="2" type="ORF">EXY23_18110</name>
</gene>
<dbReference type="Proteomes" id="UP000295023">
    <property type="component" value="Unassembled WGS sequence"/>
</dbReference>
<evidence type="ECO:0000256" key="1">
    <source>
        <dbReference type="SAM" id="MobiDB-lite"/>
    </source>
</evidence>
<comment type="caution">
    <text evidence="2">The sequence shown here is derived from an EMBL/GenBank/DDBJ whole genome shotgun (WGS) entry which is preliminary data.</text>
</comment>
<accession>A0A4R4DBP4</accession>
<dbReference type="EMBL" id="SKBM01000019">
    <property type="protein sequence ID" value="TCZ57250.1"/>
    <property type="molecule type" value="Genomic_DNA"/>
</dbReference>
<feature type="compositionally biased region" description="Low complexity" evidence="1">
    <location>
        <begin position="315"/>
        <end position="337"/>
    </location>
</feature>
<dbReference type="AlphaFoldDB" id="A0A4R4DBP4"/>
<protein>
    <submittedName>
        <fullName evidence="2">Uncharacterized protein</fullName>
    </submittedName>
</protein>